<evidence type="ECO:0000256" key="1">
    <source>
        <dbReference type="ARBA" id="ARBA00004606"/>
    </source>
</evidence>
<dbReference type="GO" id="GO:0001671">
    <property type="term" value="F:ATPase activator activity"/>
    <property type="evidence" value="ECO:0007669"/>
    <property type="project" value="TreeGrafter"/>
</dbReference>
<feature type="compositionally biased region" description="Basic and acidic residues" evidence="7">
    <location>
        <begin position="107"/>
        <end position="126"/>
    </location>
</feature>
<feature type="compositionally biased region" description="Basic and acidic residues" evidence="7">
    <location>
        <begin position="1"/>
        <end position="14"/>
    </location>
</feature>
<dbReference type="Pfam" id="PF00287">
    <property type="entry name" value="Na_K-ATPase"/>
    <property type="match status" value="1"/>
</dbReference>
<feature type="compositionally biased region" description="Basic and acidic residues" evidence="7">
    <location>
        <begin position="85"/>
        <end position="98"/>
    </location>
</feature>
<feature type="region of interest" description="Disordered" evidence="7">
    <location>
        <begin position="268"/>
        <end position="366"/>
    </location>
</feature>
<keyword evidence="10" id="KW-1185">Reference proteome</keyword>
<dbReference type="GO" id="GO:1990573">
    <property type="term" value="P:potassium ion import across plasma membrane"/>
    <property type="evidence" value="ECO:0007669"/>
    <property type="project" value="TreeGrafter"/>
</dbReference>
<dbReference type="PANTHER" id="PTHR11523:SF28">
    <property type="entry name" value="NA_K-ATPASE BETA SUBUNIT ISOFORM 4-RELATED"/>
    <property type="match status" value="1"/>
</dbReference>
<keyword evidence="5 8" id="KW-1133">Transmembrane helix</keyword>
<feature type="region of interest" description="Disordered" evidence="7">
    <location>
        <begin position="409"/>
        <end position="434"/>
    </location>
</feature>
<dbReference type="InterPro" id="IPR038702">
    <property type="entry name" value="Na/K_ATPase_sub_beta_sf"/>
</dbReference>
<accession>A0A6P4F2W1</accession>
<evidence type="ECO:0000256" key="4">
    <source>
        <dbReference type="ARBA" id="ARBA00022968"/>
    </source>
</evidence>
<dbReference type="AlphaFoldDB" id="A0A6P4F2W1"/>
<evidence type="ECO:0000256" key="6">
    <source>
        <dbReference type="ARBA" id="ARBA00023136"/>
    </source>
</evidence>
<reference evidence="9" key="3">
    <citation type="submission" date="2025-05" db="UniProtKB">
        <authorList>
            <consortium name="EnsemblMetazoa"/>
        </authorList>
    </citation>
    <scope>IDENTIFICATION</scope>
</reference>
<feature type="region of interest" description="Disordered" evidence="7">
    <location>
        <begin position="1"/>
        <end position="255"/>
    </location>
</feature>
<reference evidence="11" key="2">
    <citation type="submission" date="2025-04" db="UniProtKB">
        <authorList>
            <consortium name="RefSeq"/>
        </authorList>
    </citation>
    <scope>IDENTIFICATION</scope>
</reference>
<evidence type="ECO:0000313" key="10">
    <source>
        <dbReference type="Proteomes" id="UP001652680"/>
    </source>
</evidence>
<dbReference type="InterPro" id="IPR000402">
    <property type="entry name" value="Na/K_ATPase_sub_beta"/>
</dbReference>
<feature type="compositionally biased region" description="Basic and acidic residues" evidence="7">
    <location>
        <begin position="268"/>
        <end position="294"/>
    </location>
</feature>
<dbReference type="Gene3D" id="2.60.40.1660">
    <property type="entry name" value="Na, k-atpase alpha subunit"/>
    <property type="match status" value="1"/>
</dbReference>
<dbReference type="OrthoDB" id="5912413at2759"/>
<dbReference type="PANTHER" id="PTHR11523">
    <property type="entry name" value="SODIUM/POTASSIUM-DEPENDENT ATPASE BETA SUBUNIT"/>
    <property type="match status" value="1"/>
</dbReference>
<evidence type="ECO:0000313" key="11">
    <source>
        <dbReference type="RefSeq" id="XP_016981688.1"/>
    </source>
</evidence>
<protein>
    <submittedName>
        <fullName evidence="11">Uncharacterized protein LOC108046495</fullName>
    </submittedName>
</protein>
<evidence type="ECO:0000256" key="2">
    <source>
        <dbReference type="ARBA" id="ARBA00005876"/>
    </source>
</evidence>
<proteinExistence type="inferred from homology"/>
<reference evidence="10" key="1">
    <citation type="journal article" date="2021" name="Elife">
        <title>Highly contiguous assemblies of 101 drosophilid genomes.</title>
        <authorList>
            <person name="Kim B.Y."/>
            <person name="Wang J.R."/>
            <person name="Miller D.E."/>
            <person name="Barmina O."/>
            <person name="Delaney E."/>
            <person name="Thompson A."/>
            <person name="Comeault A.A."/>
            <person name="Peede D."/>
            <person name="D'Agostino E.R."/>
            <person name="Pelaez J."/>
            <person name="Aguilar J.M."/>
            <person name="Haji D."/>
            <person name="Matsunaga T."/>
            <person name="Armstrong E.E."/>
            <person name="Zych M."/>
            <person name="Ogawa Y."/>
            <person name="Stamenkovic-Radak M."/>
            <person name="Jelic M."/>
            <person name="Veselinovic M.S."/>
            <person name="Tanaskovic M."/>
            <person name="Eric P."/>
            <person name="Gao J.J."/>
            <person name="Katoh T.K."/>
            <person name="Toda M.J."/>
            <person name="Watabe H."/>
            <person name="Watada M."/>
            <person name="Davis J.S."/>
            <person name="Moyle L.C."/>
            <person name="Manoli G."/>
            <person name="Bertolini E."/>
            <person name="Kostal V."/>
            <person name="Hawley R.S."/>
            <person name="Takahashi A."/>
            <person name="Jones C.D."/>
            <person name="Price D.K."/>
            <person name="Whiteman N."/>
            <person name="Kopp A."/>
            <person name="Matute D.R."/>
            <person name="Petrov D.A."/>
        </authorList>
    </citation>
    <scope>NUCLEOTIDE SEQUENCE [LARGE SCALE GENOMIC DNA]</scope>
</reference>
<evidence type="ECO:0000256" key="8">
    <source>
        <dbReference type="SAM" id="Phobius"/>
    </source>
</evidence>
<comment type="subcellular location">
    <subcellularLocation>
        <location evidence="1">Membrane</location>
        <topology evidence="1">Single-pass type II membrane protein</topology>
    </subcellularLocation>
</comment>
<feature type="compositionally biased region" description="Polar residues" evidence="7">
    <location>
        <begin position="27"/>
        <end position="38"/>
    </location>
</feature>
<evidence type="ECO:0000256" key="7">
    <source>
        <dbReference type="SAM" id="MobiDB-lite"/>
    </source>
</evidence>
<dbReference type="GO" id="GO:0006883">
    <property type="term" value="P:intracellular sodium ion homeostasis"/>
    <property type="evidence" value="ECO:0007669"/>
    <property type="project" value="TreeGrafter"/>
</dbReference>
<organism evidence="11">
    <name type="scientific">Drosophila rhopaloa</name>
    <name type="common">Fruit fly</name>
    <dbReference type="NCBI Taxonomy" id="1041015"/>
    <lineage>
        <taxon>Eukaryota</taxon>
        <taxon>Metazoa</taxon>
        <taxon>Ecdysozoa</taxon>
        <taxon>Arthropoda</taxon>
        <taxon>Hexapoda</taxon>
        <taxon>Insecta</taxon>
        <taxon>Pterygota</taxon>
        <taxon>Neoptera</taxon>
        <taxon>Endopterygota</taxon>
        <taxon>Diptera</taxon>
        <taxon>Brachycera</taxon>
        <taxon>Muscomorpha</taxon>
        <taxon>Ephydroidea</taxon>
        <taxon>Drosophilidae</taxon>
        <taxon>Drosophila</taxon>
        <taxon>Sophophora</taxon>
    </lineage>
</organism>
<dbReference type="GO" id="GO:0005890">
    <property type="term" value="C:sodium:potassium-exchanging ATPase complex"/>
    <property type="evidence" value="ECO:0007669"/>
    <property type="project" value="InterPro"/>
</dbReference>
<dbReference type="Proteomes" id="UP001652680">
    <property type="component" value="Unassembled WGS sequence"/>
</dbReference>
<feature type="compositionally biased region" description="Basic and acidic residues" evidence="7">
    <location>
        <begin position="337"/>
        <end position="347"/>
    </location>
</feature>
<evidence type="ECO:0000313" key="9">
    <source>
        <dbReference type="EnsemblMetazoa" id="XP_016981688.1"/>
    </source>
</evidence>
<evidence type="ECO:0000256" key="3">
    <source>
        <dbReference type="ARBA" id="ARBA00022692"/>
    </source>
</evidence>
<keyword evidence="4" id="KW-0735">Signal-anchor</keyword>
<feature type="compositionally biased region" description="Basic and acidic residues" evidence="7">
    <location>
        <begin position="197"/>
        <end position="222"/>
    </location>
</feature>
<feature type="transmembrane region" description="Helical" evidence="8">
    <location>
        <begin position="594"/>
        <end position="616"/>
    </location>
</feature>
<dbReference type="GeneID" id="108046495"/>
<feature type="compositionally biased region" description="Basic and acidic residues" evidence="7">
    <location>
        <begin position="169"/>
        <end position="190"/>
    </location>
</feature>
<dbReference type="GO" id="GO:0030007">
    <property type="term" value="P:intracellular potassium ion homeostasis"/>
    <property type="evidence" value="ECO:0007669"/>
    <property type="project" value="TreeGrafter"/>
</dbReference>
<comment type="similarity">
    <text evidence="2">Belongs to the X(+)/potassium ATPases subunit beta family.</text>
</comment>
<keyword evidence="3 8" id="KW-0812">Transmembrane</keyword>
<feature type="compositionally biased region" description="Basic residues" evidence="7">
    <location>
        <begin position="57"/>
        <end position="69"/>
    </location>
</feature>
<dbReference type="GO" id="GO:0036376">
    <property type="term" value="P:sodium ion export across plasma membrane"/>
    <property type="evidence" value="ECO:0007669"/>
    <property type="project" value="TreeGrafter"/>
</dbReference>
<gene>
    <name evidence="11" type="primary">LOC108046495</name>
    <name evidence="9" type="synonym">108046495</name>
</gene>
<sequence length="866" mass="99795">MSDEDKKQEDDKDSVPGNERKRKSTRDGSNTEGSSVSFGQKKDESKGPSTSSVNLKHGPKVAAKPKKSSIRSSSSEAVKNTVSQNHEDEKPGFSKSYEKINLGSYRYTREGKIVIDNNKDKEDPKPSSRSGKAPPKNLEDEEPHTSRRKQRKTKPDNDDGFTSTRRHRETFDSFDRETYLADMIDYERSSEGIPPDSTEKKQRWKPDSSLRHRYASNHETKSKLSFQGEEEGDEIDSVGSATMRSSSFRRSRTDDNRSVILAEVIDIGRLEELRDQQESNKDQRNDRTIDEIKGYKTTGTCKSHVDEVKWRETSSDEDSNASVKHRGTITKISRAAQRVEEESLKTDEDGETPPPETEKELRPKRRWTFPITDTFSEIPGERQPLRENQKVKIGKRNKKIRSIGVNTEISRKPPKLGDTAMPGETDSGVYHDDGKMRDIGQVTERVYTHRKKIIYKTDSDDYSLDIELLDDRVREIGVNTRKLPKTNYPPISRMYFHDGGKLIDVGSNTDKSYKPIDDGTEVIYMNPIMYDNSILNRLIVDPPPDNDPYKMPAKDDRRAYYKGCEYHFPGRTGWRRLFYNRTFGKYELRRPSHFLYTLIFATCYILFILLFSMAWFDYVTDEAHTKSPVLKMSQPSLTFAPIGPRTNPKAISFDPQNNTEILEKYAGIMALLQKYGDTGQSPRFGTCNAYENFGYPSGEPCVFLKVNRLIGFKTEPFTDSDELVKAKLDEADFAALKSLLQNTTSEEERQNRTWITCRTDMDKKIEIEFHPEPAFRTEYTDIKEKIEYILDKDKKSFFGPNDLNRIVALKIKNLKANERVQVNCKMWAQNIHYNQEGFGQISFYVLLANDKNRERVEKVLRHHDSL</sequence>
<dbReference type="EnsemblMetazoa" id="XM_017126199.2">
    <property type="protein sequence ID" value="XP_016981688.1"/>
    <property type="gene ID" value="LOC108046495"/>
</dbReference>
<dbReference type="RefSeq" id="XP_016981688.1">
    <property type="nucleotide sequence ID" value="XM_017126199.1"/>
</dbReference>
<keyword evidence="6 8" id="KW-0472">Membrane</keyword>
<name>A0A6P4F2W1_DRORH</name>
<evidence type="ECO:0000256" key="5">
    <source>
        <dbReference type="ARBA" id="ARBA00022989"/>
    </source>
</evidence>
<feature type="compositionally biased region" description="Basic and acidic residues" evidence="7">
    <location>
        <begin position="303"/>
        <end position="314"/>
    </location>
</feature>